<evidence type="ECO:0000313" key="2">
    <source>
        <dbReference type="Proteomes" id="UP000318538"/>
    </source>
</evidence>
<dbReference type="AlphaFoldDB" id="A0A517NDI4"/>
<sequence>MAKNTARVEDTYTTAHVRALTLLEDLHQIVEDMPAPDADHPINWEHVGSLQHLSERLKELKDFVAPAGE</sequence>
<dbReference type="OrthoDB" id="282980at2"/>
<gene>
    <name evidence="1" type="ORF">K227x_35990</name>
</gene>
<evidence type="ECO:0000313" key="1">
    <source>
        <dbReference type="EMBL" id="QDT05200.1"/>
    </source>
</evidence>
<dbReference type="RefSeq" id="WP_145171181.1">
    <property type="nucleotide sequence ID" value="NZ_CP036525.1"/>
</dbReference>
<reference evidence="1 2" key="1">
    <citation type="submission" date="2019-02" db="EMBL/GenBank/DDBJ databases">
        <title>Deep-cultivation of Planctomycetes and their phenomic and genomic characterization uncovers novel biology.</title>
        <authorList>
            <person name="Wiegand S."/>
            <person name="Jogler M."/>
            <person name="Boedeker C."/>
            <person name="Pinto D."/>
            <person name="Vollmers J."/>
            <person name="Rivas-Marin E."/>
            <person name="Kohn T."/>
            <person name="Peeters S.H."/>
            <person name="Heuer A."/>
            <person name="Rast P."/>
            <person name="Oberbeckmann S."/>
            <person name="Bunk B."/>
            <person name="Jeske O."/>
            <person name="Meyerdierks A."/>
            <person name="Storesund J.E."/>
            <person name="Kallscheuer N."/>
            <person name="Luecker S."/>
            <person name="Lage O.M."/>
            <person name="Pohl T."/>
            <person name="Merkel B.J."/>
            <person name="Hornburger P."/>
            <person name="Mueller R.-W."/>
            <person name="Bruemmer F."/>
            <person name="Labrenz M."/>
            <person name="Spormann A.M."/>
            <person name="Op den Camp H."/>
            <person name="Overmann J."/>
            <person name="Amann R."/>
            <person name="Jetten M.S.M."/>
            <person name="Mascher T."/>
            <person name="Medema M.H."/>
            <person name="Devos D.P."/>
            <person name="Kaster A.-K."/>
            <person name="Ovreas L."/>
            <person name="Rohde M."/>
            <person name="Galperin M.Y."/>
            <person name="Jogler C."/>
        </authorList>
    </citation>
    <scope>NUCLEOTIDE SEQUENCE [LARGE SCALE GENOMIC DNA]</scope>
    <source>
        <strain evidence="1 2">K22_7</strain>
    </source>
</reference>
<accession>A0A517NDI4</accession>
<name>A0A517NDI4_9BACT</name>
<proteinExistence type="predicted"/>
<dbReference type="KEGG" id="rlc:K227x_35990"/>
<keyword evidence="2" id="KW-1185">Reference proteome</keyword>
<protein>
    <submittedName>
        <fullName evidence="1">Uncharacterized protein</fullName>
    </submittedName>
</protein>
<dbReference type="EMBL" id="CP036525">
    <property type="protein sequence ID" value="QDT05200.1"/>
    <property type="molecule type" value="Genomic_DNA"/>
</dbReference>
<organism evidence="1 2">
    <name type="scientific">Rubripirellula lacrimiformis</name>
    <dbReference type="NCBI Taxonomy" id="1930273"/>
    <lineage>
        <taxon>Bacteria</taxon>
        <taxon>Pseudomonadati</taxon>
        <taxon>Planctomycetota</taxon>
        <taxon>Planctomycetia</taxon>
        <taxon>Pirellulales</taxon>
        <taxon>Pirellulaceae</taxon>
        <taxon>Rubripirellula</taxon>
    </lineage>
</organism>
<dbReference type="Proteomes" id="UP000318538">
    <property type="component" value="Chromosome"/>
</dbReference>